<dbReference type="GO" id="GO:0005886">
    <property type="term" value="C:plasma membrane"/>
    <property type="evidence" value="ECO:0007669"/>
    <property type="project" value="UniProtKB-SubCell"/>
</dbReference>
<reference evidence="21" key="2">
    <citation type="submission" date="2022-10" db="EMBL/GenBank/DDBJ databases">
        <authorList>
            <person name="Trinh H.N."/>
        </authorList>
    </citation>
    <scope>NUCLEOTIDE SEQUENCE</scope>
    <source>
        <strain evidence="21">RN2-1</strain>
    </source>
</reference>
<evidence type="ECO:0000256" key="4">
    <source>
        <dbReference type="ARBA" id="ARBA00011903"/>
    </source>
</evidence>
<accession>A0AA42CDF5</accession>
<keyword evidence="11" id="KW-0067">ATP-binding</keyword>
<keyword evidence="16" id="KW-0175">Coiled coil</keyword>
<sequence length="725" mass="80024">MGSDLQFRDLANVLRRRRRLILAVTLCGTALICAVAFLLPPQYTAKAQMVIERQVVGLVGGQAAIDITPADESAILTEVAALTSHDHLQRVLDSVLRDPEFQAAAAPPEPRADATPDDRWHQLTAWIPLSWLPGTHESGNMTLRDLQRRLKVFQEMGSHVVAVSFTSPSPEAAAIVATRAIQLYVDSQMEKKRAYTDHALAWLAARMPELKGDVERFETAVQDYQSSRGLADTRRTAVIDQRLGDLNRQLAAAEADLAARQAQLARVRDVQHGGAGRDALAGSPDSQVLVDLQRQETALLQTQADLTTSFGEGHPKMQQIRAQLQAVRQKIGQQLERTAANLANDAQMAAARVQSTQQALANVQGASADIRLRELEREATSSRNLYDTLLQRREELQQQRETVSPGLRILSLASPPDRPSSPNPILFILPALIVSAIIGSLLALVLDRLDGTLRSERDVHDALGIPCIGLVPQLRRSTRRRPHQYLLDRPYAPYTEAIRSVVAALQLSAPSSASKVILISSSVPLEGKTTLAVSFAVYASQLGRSVVLVDLDFRHPAVLREIGGTAESGVFDLLLNDRPPSQVIQRLPGLDLDYLVVRRGPIDPLTLFASEHMSRLLRQLREKYDCVVIDSAPLLAITEARLLASMVDKVLFVVKWGKTRRDVAQNALALLRSTGCLDKGRSDLAGAVIMQVNLKKHARYRYGDSGEFFMRYKKYYSETPLLRDY</sequence>
<dbReference type="InterPro" id="IPR003856">
    <property type="entry name" value="LPS_length_determ_N"/>
</dbReference>
<dbReference type="InterPro" id="IPR032807">
    <property type="entry name" value="GNVR"/>
</dbReference>
<keyword evidence="8 17" id="KW-0812">Transmembrane</keyword>
<evidence type="ECO:0000256" key="17">
    <source>
        <dbReference type="SAM" id="Phobius"/>
    </source>
</evidence>
<evidence type="ECO:0000256" key="6">
    <source>
        <dbReference type="ARBA" id="ARBA00022519"/>
    </source>
</evidence>
<gene>
    <name evidence="21" type="ORF">OL599_09395</name>
</gene>
<dbReference type="EC" id="2.7.10.2" evidence="4"/>
<evidence type="ECO:0000256" key="5">
    <source>
        <dbReference type="ARBA" id="ARBA00022475"/>
    </source>
</evidence>
<dbReference type="EMBL" id="JAPDNT010000005">
    <property type="protein sequence ID" value="MCW3474798.1"/>
    <property type="molecule type" value="Genomic_DNA"/>
</dbReference>
<feature type="domain" description="Tyrosine-protein kinase G-rich" evidence="20">
    <location>
        <begin position="374"/>
        <end position="445"/>
    </location>
</feature>
<dbReference type="SUPFAM" id="SSF52540">
    <property type="entry name" value="P-loop containing nucleoside triphosphate hydrolases"/>
    <property type="match status" value="1"/>
</dbReference>
<comment type="catalytic activity">
    <reaction evidence="15">
        <text>L-tyrosyl-[protein] + ATP = O-phospho-L-tyrosyl-[protein] + ADP + H(+)</text>
        <dbReference type="Rhea" id="RHEA:10596"/>
        <dbReference type="Rhea" id="RHEA-COMP:10136"/>
        <dbReference type="Rhea" id="RHEA-COMP:20101"/>
        <dbReference type="ChEBI" id="CHEBI:15378"/>
        <dbReference type="ChEBI" id="CHEBI:30616"/>
        <dbReference type="ChEBI" id="CHEBI:46858"/>
        <dbReference type="ChEBI" id="CHEBI:61978"/>
        <dbReference type="ChEBI" id="CHEBI:456216"/>
        <dbReference type="EC" id="2.7.10.2"/>
    </reaction>
</comment>
<proteinExistence type="inferred from homology"/>
<keyword evidence="14" id="KW-0829">Tyrosine-protein kinase</keyword>
<evidence type="ECO:0000256" key="16">
    <source>
        <dbReference type="SAM" id="Coils"/>
    </source>
</evidence>
<dbReference type="AlphaFoldDB" id="A0AA42CDF5"/>
<dbReference type="InterPro" id="IPR050445">
    <property type="entry name" value="Bact_polysacc_biosynth/exp"/>
</dbReference>
<dbReference type="Pfam" id="PF02706">
    <property type="entry name" value="Wzz"/>
    <property type="match status" value="1"/>
</dbReference>
<dbReference type="Proteomes" id="UP001165679">
    <property type="component" value="Unassembled WGS sequence"/>
</dbReference>
<evidence type="ECO:0000313" key="21">
    <source>
        <dbReference type="EMBL" id="MCW3474798.1"/>
    </source>
</evidence>
<evidence type="ECO:0000256" key="12">
    <source>
        <dbReference type="ARBA" id="ARBA00022989"/>
    </source>
</evidence>
<evidence type="ECO:0000256" key="8">
    <source>
        <dbReference type="ARBA" id="ARBA00022692"/>
    </source>
</evidence>
<evidence type="ECO:0000256" key="14">
    <source>
        <dbReference type="ARBA" id="ARBA00023137"/>
    </source>
</evidence>
<feature type="domain" description="AAA" evidence="19">
    <location>
        <begin position="526"/>
        <end position="654"/>
    </location>
</feature>
<evidence type="ECO:0000259" key="19">
    <source>
        <dbReference type="Pfam" id="PF13614"/>
    </source>
</evidence>
<evidence type="ECO:0000256" key="11">
    <source>
        <dbReference type="ARBA" id="ARBA00022840"/>
    </source>
</evidence>
<keyword evidence="22" id="KW-1185">Reference proteome</keyword>
<dbReference type="RefSeq" id="WP_264713452.1">
    <property type="nucleotide sequence ID" value="NZ_JAPDNT010000005.1"/>
</dbReference>
<comment type="similarity">
    <text evidence="2">Belongs to the CpsD/CapB family.</text>
</comment>
<evidence type="ECO:0000256" key="3">
    <source>
        <dbReference type="ARBA" id="ARBA00008883"/>
    </source>
</evidence>
<dbReference type="Pfam" id="PF13614">
    <property type="entry name" value="AAA_31"/>
    <property type="match status" value="1"/>
</dbReference>
<dbReference type="InterPro" id="IPR005702">
    <property type="entry name" value="Wzc-like_C"/>
</dbReference>
<feature type="transmembrane region" description="Helical" evidence="17">
    <location>
        <begin position="425"/>
        <end position="446"/>
    </location>
</feature>
<evidence type="ECO:0000256" key="10">
    <source>
        <dbReference type="ARBA" id="ARBA00022777"/>
    </source>
</evidence>
<keyword evidence="10" id="KW-0418">Kinase</keyword>
<evidence type="ECO:0000256" key="7">
    <source>
        <dbReference type="ARBA" id="ARBA00022679"/>
    </source>
</evidence>
<evidence type="ECO:0000256" key="13">
    <source>
        <dbReference type="ARBA" id="ARBA00023136"/>
    </source>
</evidence>
<dbReference type="Gene3D" id="3.40.50.300">
    <property type="entry name" value="P-loop containing nucleotide triphosphate hydrolases"/>
    <property type="match status" value="1"/>
</dbReference>
<feature type="coiled-coil region" evidence="16">
    <location>
        <begin position="372"/>
        <end position="399"/>
    </location>
</feature>
<dbReference type="Pfam" id="PF13807">
    <property type="entry name" value="GNVR"/>
    <property type="match status" value="1"/>
</dbReference>
<dbReference type="CDD" id="cd05387">
    <property type="entry name" value="BY-kinase"/>
    <property type="match status" value="1"/>
</dbReference>
<evidence type="ECO:0000256" key="2">
    <source>
        <dbReference type="ARBA" id="ARBA00007316"/>
    </source>
</evidence>
<evidence type="ECO:0000259" key="18">
    <source>
        <dbReference type="Pfam" id="PF02706"/>
    </source>
</evidence>
<dbReference type="PANTHER" id="PTHR32309">
    <property type="entry name" value="TYROSINE-PROTEIN KINASE"/>
    <property type="match status" value="1"/>
</dbReference>
<dbReference type="PANTHER" id="PTHR32309:SF13">
    <property type="entry name" value="FERRIC ENTEROBACTIN TRANSPORT PROTEIN FEPE"/>
    <property type="match status" value="1"/>
</dbReference>
<evidence type="ECO:0000256" key="9">
    <source>
        <dbReference type="ARBA" id="ARBA00022741"/>
    </source>
</evidence>
<keyword evidence="7" id="KW-0808">Transferase</keyword>
<feature type="domain" description="Polysaccharide chain length determinant N-terminal" evidence="18">
    <location>
        <begin position="5"/>
        <end position="93"/>
    </location>
</feature>
<comment type="similarity">
    <text evidence="3">Belongs to the etk/wzc family.</text>
</comment>
<feature type="transmembrane region" description="Helical" evidence="17">
    <location>
        <begin position="20"/>
        <end position="39"/>
    </location>
</feature>
<organism evidence="21 22">
    <name type="scientific">Limobrevibacterium gyesilva</name>
    <dbReference type="NCBI Taxonomy" id="2991712"/>
    <lineage>
        <taxon>Bacteria</taxon>
        <taxon>Pseudomonadati</taxon>
        <taxon>Pseudomonadota</taxon>
        <taxon>Alphaproteobacteria</taxon>
        <taxon>Acetobacterales</taxon>
        <taxon>Acetobacteraceae</taxon>
        <taxon>Limobrevibacterium</taxon>
    </lineage>
</organism>
<evidence type="ECO:0000259" key="20">
    <source>
        <dbReference type="Pfam" id="PF13807"/>
    </source>
</evidence>
<evidence type="ECO:0000313" key="22">
    <source>
        <dbReference type="Proteomes" id="UP001165679"/>
    </source>
</evidence>
<dbReference type="InterPro" id="IPR027417">
    <property type="entry name" value="P-loop_NTPase"/>
</dbReference>
<protein>
    <recommendedName>
        <fullName evidence="4">non-specific protein-tyrosine kinase</fullName>
        <ecNumber evidence="4">2.7.10.2</ecNumber>
    </recommendedName>
</protein>
<keyword evidence="13 17" id="KW-0472">Membrane</keyword>
<evidence type="ECO:0000256" key="1">
    <source>
        <dbReference type="ARBA" id="ARBA00004429"/>
    </source>
</evidence>
<dbReference type="GO" id="GO:0004713">
    <property type="term" value="F:protein tyrosine kinase activity"/>
    <property type="evidence" value="ECO:0007669"/>
    <property type="project" value="TreeGrafter"/>
</dbReference>
<keyword evidence="9" id="KW-0547">Nucleotide-binding</keyword>
<evidence type="ECO:0000256" key="15">
    <source>
        <dbReference type="ARBA" id="ARBA00051245"/>
    </source>
</evidence>
<keyword evidence="12 17" id="KW-1133">Transmembrane helix</keyword>
<dbReference type="InterPro" id="IPR025669">
    <property type="entry name" value="AAA_dom"/>
</dbReference>
<keyword evidence="6" id="KW-0997">Cell inner membrane</keyword>
<comment type="caution">
    <text evidence="21">The sequence shown here is derived from an EMBL/GenBank/DDBJ whole genome shotgun (WGS) entry which is preliminary data.</text>
</comment>
<name>A0AA42CDF5_9PROT</name>
<comment type="subcellular location">
    <subcellularLocation>
        <location evidence="1">Cell inner membrane</location>
        <topology evidence="1">Multi-pass membrane protein</topology>
    </subcellularLocation>
</comment>
<keyword evidence="5" id="KW-1003">Cell membrane</keyword>
<reference evidence="21" key="1">
    <citation type="submission" date="2022-09" db="EMBL/GenBank/DDBJ databases">
        <title>Rhodovastum sp. nov. RN2-1 isolated from soil in Seongnam, South Korea.</title>
        <authorList>
            <person name="Le N.T."/>
        </authorList>
    </citation>
    <scope>NUCLEOTIDE SEQUENCE</scope>
    <source>
        <strain evidence="21">RN2-1</strain>
    </source>
</reference>